<proteinExistence type="predicted"/>
<feature type="compositionally biased region" description="Polar residues" evidence="1">
    <location>
        <begin position="96"/>
        <end position="109"/>
    </location>
</feature>
<feature type="region of interest" description="Disordered" evidence="1">
    <location>
        <begin position="264"/>
        <end position="284"/>
    </location>
</feature>
<dbReference type="OrthoDB" id="299997at2759"/>
<evidence type="ECO:0000259" key="2">
    <source>
        <dbReference type="Pfam" id="PF12194"/>
    </source>
</evidence>
<sequence>MSPAHHDRYIYNQTNIDGHRQDASANIFMDHHKSKESLIKHSPSPKKWAGKLLNFQLHSKKNKNGTSVTPVVSSPISAITPVTSSPIVSEHTFNSPYTPTGNITPTSTYPSRVSSLPRPISRISSRGNINASAPCISDSNQGIFPTEYLPKEPLKSSGSNKRSFLNDNCTICDEPTSHRSHGERIIELQCGHLCHQYCLLISFEDVATYSTNIYELFPPCLRCKTEKSVDINCVPKDDTLKDKIISDIFMTKVGSVSTPTTPYINTPTNHVTPTPINGNEQPITRPTLNIGTALGLNRTRRDLSPPFSQQTYQLSMPFQYSSVNTIPTNPVTNFENQTSIRDDISNMSTIEDHDQPVRNSSISVPLLRTYFLDLIINRFESTISKELVDSEFGLLRIVDRMSISIDTPNFLPCWSLLFMNCLVIVYTDPAQDQSDENIMLNTNFNNIHMFYPLEHVSVEPLSDTSLQCAIITDSISKHFCLAESTTHGFSKVSQKWASALLNKKLVFNEETFTSTLPLPPIIKNITNDGDVLATYSGNGSNQKVTELGTISHMRGSVIIRRMSALPRNANNGGTMMSISTNKTSISSIISMRRKKPDNLIVIIQIDKRYVISEDIYSTIYNNLKALEILFPSLYICLVDSKMSLVRQGPASEIIKTPEDLKISTPICSFNSKLLRETVLNVTISSSRTVGIALISNTMMNKESCILFQQIALLRKMGELRANILKIKVGYLNMNYTDQIDELVEIDNWTDMLELLCYTFAIDYDSEDDNSDISDFDDIVSLTSSGDRHSIESSDHSLLTLHITSSLFDTDNHVIIT</sequence>
<dbReference type="InterPro" id="IPR038382">
    <property type="entry name" value="Ste5_C_sf"/>
</dbReference>
<feature type="domain" description="Protein Ste5 Fus3-binding" evidence="2">
    <location>
        <begin position="583"/>
        <end position="771"/>
    </location>
</feature>
<dbReference type="Gene3D" id="3.40.50.11070">
    <property type="entry name" value="Protein Ste5, Fus3-binding domain"/>
    <property type="match status" value="1"/>
</dbReference>
<reference evidence="3 4" key="1">
    <citation type="submission" date="2017-04" db="EMBL/GenBank/DDBJ databases">
        <authorList>
            <person name="Afonso C.L."/>
            <person name="Miller P.J."/>
            <person name="Scott M.A."/>
            <person name="Spackman E."/>
            <person name="Goraichik I."/>
            <person name="Dimitrov K.M."/>
            <person name="Suarez D.L."/>
            <person name="Swayne D.E."/>
        </authorList>
    </citation>
    <scope>NUCLEOTIDE SEQUENCE [LARGE SCALE GENOMIC DNA]</scope>
</reference>
<evidence type="ECO:0000256" key="1">
    <source>
        <dbReference type="SAM" id="MobiDB-lite"/>
    </source>
</evidence>
<evidence type="ECO:0000313" key="4">
    <source>
        <dbReference type="Proteomes" id="UP000196158"/>
    </source>
</evidence>
<gene>
    <name evidence="3" type="ORF">KASA_0L01518G</name>
</gene>
<protein>
    <submittedName>
        <fullName evidence="3">Similar to Saccharomyces cerevisiae YDR103W STE5 Pheromone-response scaffold protein that controls the mating decision</fullName>
    </submittedName>
</protein>
<keyword evidence="4" id="KW-1185">Reference proteome</keyword>
<feature type="compositionally biased region" description="Polar residues" evidence="1">
    <location>
        <begin position="270"/>
        <end position="284"/>
    </location>
</feature>
<dbReference type="Proteomes" id="UP000196158">
    <property type="component" value="Unassembled WGS sequence"/>
</dbReference>
<dbReference type="Pfam" id="PF12194">
    <property type="entry name" value="Ste5_C"/>
    <property type="match status" value="1"/>
</dbReference>
<name>A0A1X7R6A5_9SACH</name>
<feature type="region of interest" description="Disordered" evidence="1">
    <location>
        <begin position="96"/>
        <end position="117"/>
    </location>
</feature>
<dbReference type="EMBL" id="FXLY01000007">
    <property type="protein sequence ID" value="SMN21124.1"/>
    <property type="molecule type" value="Genomic_DNA"/>
</dbReference>
<evidence type="ECO:0000313" key="3">
    <source>
        <dbReference type="EMBL" id="SMN21124.1"/>
    </source>
</evidence>
<dbReference type="STRING" id="1789683.A0A1X7R6A5"/>
<dbReference type="AlphaFoldDB" id="A0A1X7R6A5"/>
<dbReference type="InterPro" id="IPR021106">
    <property type="entry name" value="Ste5_Fus3-bd_dom"/>
</dbReference>
<accession>A0A1X7R6A5</accession>
<organism evidence="3 4">
    <name type="scientific">Maudiozyma saulgeensis</name>
    <dbReference type="NCBI Taxonomy" id="1789683"/>
    <lineage>
        <taxon>Eukaryota</taxon>
        <taxon>Fungi</taxon>
        <taxon>Dikarya</taxon>
        <taxon>Ascomycota</taxon>
        <taxon>Saccharomycotina</taxon>
        <taxon>Saccharomycetes</taxon>
        <taxon>Saccharomycetales</taxon>
        <taxon>Saccharomycetaceae</taxon>
        <taxon>Maudiozyma</taxon>
    </lineage>
</organism>